<reference evidence="1 2" key="1">
    <citation type="journal article" date="2007" name="Int. J. Syst. Evol. Microbiol.">
        <title>Natronorubrum sulfidifaciens sp. nov., an extremely haloalkaliphilic archaeon isolated from Aiding salt lake in Xin-Jiang, China.</title>
        <authorList>
            <person name="Cui H.L."/>
            <person name="Tohty D."/>
            <person name="Liu H.C."/>
            <person name="Liu S.J."/>
            <person name="Oren A."/>
            <person name="Zhou P.J."/>
        </authorList>
    </citation>
    <scope>NUCLEOTIDE SEQUENCE [LARGE SCALE GENOMIC DNA]</scope>
    <source>
        <strain evidence="1 2">7-3</strain>
    </source>
</reference>
<organism evidence="1 2">
    <name type="scientific">Natronorubrum aibiense</name>
    <dbReference type="NCBI Taxonomy" id="348826"/>
    <lineage>
        <taxon>Archaea</taxon>
        <taxon>Methanobacteriati</taxon>
        <taxon>Methanobacteriota</taxon>
        <taxon>Stenosarchaea group</taxon>
        <taxon>Halobacteria</taxon>
        <taxon>Halobacteriales</taxon>
        <taxon>Natrialbaceae</taxon>
        <taxon>Natronorubrum</taxon>
    </lineage>
</organism>
<name>A0A5P9P2I3_9EURY</name>
<sequence length="209" mass="24826">MTKPFEQLKGGPQTDVHVNRLNLEERMLIRRIKIDQASTVANGPESGRFTAIFYLEGDEYRAAELFVEENRDHLEAIDFSKRNILQTSLPQEIYDWILHHLGERELQKLETVVYEKRQTGVRWIIDRELFEQHPNRRYTTSENQSARIDNISLDELYESFDTEIRVAELDEHDAVSGNVRYILEYYRIFEEFNCDPVSIDNQMAIRKRN</sequence>
<evidence type="ECO:0000313" key="1">
    <source>
        <dbReference type="EMBL" id="QFU82342.1"/>
    </source>
</evidence>
<dbReference type="EMBL" id="CP045488">
    <property type="protein sequence ID" value="QFU82342.1"/>
    <property type="molecule type" value="Genomic_DNA"/>
</dbReference>
<gene>
    <name evidence="1" type="ORF">GCU68_07305</name>
</gene>
<dbReference type="Proteomes" id="UP000326170">
    <property type="component" value="Chromosome"/>
</dbReference>
<dbReference type="OrthoDB" id="220491at2157"/>
<evidence type="ECO:0000313" key="2">
    <source>
        <dbReference type="Proteomes" id="UP000326170"/>
    </source>
</evidence>
<protein>
    <submittedName>
        <fullName evidence="1">Uncharacterized protein</fullName>
    </submittedName>
</protein>
<proteinExistence type="predicted"/>
<dbReference type="AlphaFoldDB" id="A0A5P9P2I3"/>
<accession>A0A5P9P2I3</accession>
<dbReference type="KEGG" id="nas:GCU68_07305"/>
<keyword evidence="2" id="KW-1185">Reference proteome</keyword>